<keyword evidence="1" id="KW-1133">Transmembrane helix</keyword>
<proteinExistence type="predicted"/>
<feature type="transmembrane region" description="Helical" evidence="1">
    <location>
        <begin position="68"/>
        <end position="89"/>
    </location>
</feature>
<reference evidence="2 3" key="1">
    <citation type="submission" date="2022-04" db="EMBL/GenBank/DDBJ databases">
        <title>Human microbiome associated bacterial genomes.</title>
        <authorList>
            <person name="Sandstrom S."/>
            <person name="Salamzade R."/>
            <person name="Kalan L.R."/>
        </authorList>
    </citation>
    <scope>NUCLEOTIDE SEQUENCE [LARGE SCALE GENOMIC DNA]</scope>
    <source>
        <strain evidence="3">p3-SID1799</strain>
    </source>
</reference>
<dbReference type="EMBL" id="JALXSQ010000017">
    <property type="protein sequence ID" value="MCT2042813.1"/>
    <property type="molecule type" value="Genomic_DNA"/>
</dbReference>
<dbReference type="Pfam" id="PF18936">
    <property type="entry name" value="DUF5684"/>
    <property type="match status" value="1"/>
</dbReference>
<evidence type="ECO:0000313" key="2">
    <source>
        <dbReference type="EMBL" id="MCT2042813.1"/>
    </source>
</evidence>
<dbReference type="RefSeq" id="WP_206394667.1">
    <property type="nucleotide sequence ID" value="NZ_JAFDPW010000001.1"/>
</dbReference>
<sequence length="198" mass="22054">MSTYDSDAAVGILLALFGMYFFFLALIYVVTALGYQGIFKKAGQPAWKAWVPILQSWTFAEVGGKEGWWCFIPFAGWILPAMNINKAFGKDNGGWLAYAILLAQIWMLHLGFGKDQYNERLMPTAQGGKPQLGGQQGYGQQAYGQQAYGQQPQAYGQQAYGQQAYGQQPQAYGQQAYGQQQYGQQQPQAYGQQQYGQH</sequence>
<dbReference type="InterPro" id="IPR043739">
    <property type="entry name" value="DUF5684"/>
</dbReference>
<keyword evidence="1" id="KW-0472">Membrane</keyword>
<evidence type="ECO:0000256" key="1">
    <source>
        <dbReference type="SAM" id="Phobius"/>
    </source>
</evidence>
<comment type="caution">
    <text evidence="2">The sequence shown here is derived from an EMBL/GenBank/DDBJ whole genome shotgun (WGS) entry which is preliminary data.</text>
</comment>
<feature type="transmembrane region" description="Helical" evidence="1">
    <location>
        <begin position="12"/>
        <end position="35"/>
    </location>
</feature>
<protein>
    <submittedName>
        <fullName evidence="2">DUF5684 domain-containing protein</fullName>
    </submittedName>
</protein>
<keyword evidence="1" id="KW-0812">Transmembrane</keyword>
<accession>A0ABT2HWW4</accession>
<keyword evidence="3" id="KW-1185">Reference proteome</keyword>
<gene>
    <name evidence="2" type="ORF">M3D15_05625</name>
</gene>
<name>A0ABT2HWW4_9MICO</name>
<dbReference type="Proteomes" id="UP001525379">
    <property type="component" value="Unassembled WGS sequence"/>
</dbReference>
<feature type="transmembrane region" description="Helical" evidence="1">
    <location>
        <begin position="95"/>
        <end position="112"/>
    </location>
</feature>
<organism evidence="2 3">
    <name type="scientific">Pseudoclavibacter albus</name>
    <dbReference type="NCBI Taxonomy" id="272241"/>
    <lineage>
        <taxon>Bacteria</taxon>
        <taxon>Bacillati</taxon>
        <taxon>Actinomycetota</taxon>
        <taxon>Actinomycetes</taxon>
        <taxon>Micrococcales</taxon>
        <taxon>Microbacteriaceae</taxon>
        <taxon>Pseudoclavibacter</taxon>
    </lineage>
</organism>
<evidence type="ECO:0000313" key="3">
    <source>
        <dbReference type="Proteomes" id="UP001525379"/>
    </source>
</evidence>